<keyword evidence="2" id="KW-1185">Reference proteome</keyword>
<organism evidence="1 2">
    <name type="scientific">Desulfocicer vacuolatum DSM 3385</name>
    <dbReference type="NCBI Taxonomy" id="1121400"/>
    <lineage>
        <taxon>Bacteria</taxon>
        <taxon>Pseudomonadati</taxon>
        <taxon>Thermodesulfobacteriota</taxon>
        <taxon>Desulfobacteria</taxon>
        <taxon>Desulfobacterales</taxon>
        <taxon>Desulfobacteraceae</taxon>
        <taxon>Desulfocicer</taxon>
    </lineage>
</organism>
<protein>
    <recommendedName>
        <fullName evidence="3">DUF3303 domain-containing protein</fullName>
    </recommendedName>
</protein>
<evidence type="ECO:0008006" key="3">
    <source>
        <dbReference type="Google" id="ProtNLM"/>
    </source>
</evidence>
<accession>A0A1W2CU85</accession>
<dbReference type="Proteomes" id="UP000192418">
    <property type="component" value="Unassembled WGS sequence"/>
</dbReference>
<name>A0A1W2CU85_9BACT</name>
<gene>
    <name evidence="1" type="ORF">SAMN02746065_113122</name>
</gene>
<dbReference type="RefSeq" id="WP_084069859.1">
    <property type="nucleotide sequence ID" value="NZ_FWXY01000013.1"/>
</dbReference>
<dbReference type="STRING" id="1121400.SAMN02746065_113122"/>
<dbReference type="OrthoDB" id="5876585at2"/>
<evidence type="ECO:0000313" key="2">
    <source>
        <dbReference type="Proteomes" id="UP000192418"/>
    </source>
</evidence>
<dbReference type="AlphaFoldDB" id="A0A1W2CU85"/>
<sequence>MIFMHCKVRFTDYSRWKASMDADAQAQSEAGLHLKHLWRGVEDPNMAFFVLEVEDVHRARAFLEPKNVEKAETAAGASDFEWHFVENIAVPSERKNS</sequence>
<evidence type="ECO:0000313" key="1">
    <source>
        <dbReference type="EMBL" id="SMC88810.1"/>
    </source>
</evidence>
<reference evidence="1 2" key="1">
    <citation type="submission" date="2017-04" db="EMBL/GenBank/DDBJ databases">
        <authorList>
            <person name="Afonso C.L."/>
            <person name="Miller P.J."/>
            <person name="Scott M.A."/>
            <person name="Spackman E."/>
            <person name="Goraichik I."/>
            <person name="Dimitrov K.M."/>
            <person name="Suarez D.L."/>
            <person name="Swayne D.E."/>
        </authorList>
    </citation>
    <scope>NUCLEOTIDE SEQUENCE [LARGE SCALE GENOMIC DNA]</scope>
    <source>
        <strain evidence="1 2">DSM 3385</strain>
    </source>
</reference>
<proteinExistence type="predicted"/>
<dbReference type="EMBL" id="FWXY01000013">
    <property type="protein sequence ID" value="SMC88810.1"/>
    <property type="molecule type" value="Genomic_DNA"/>
</dbReference>